<dbReference type="GO" id="GO:0030288">
    <property type="term" value="C:outer membrane-bounded periplasmic space"/>
    <property type="evidence" value="ECO:0007669"/>
    <property type="project" value="TreeGrafter"/>
</dbReference>
<gene>
    <name evidence="4" type="ORF">ENW11_07455</name>
</gene>
<dbReference type="PANTHER" id="PTHR30036:SF7">
    <property type="entry name" value="ABC TRANSPORTER PERIPLASMIC-BINDING PROTEIN YPHF"/>
    <property type="match status" value="1"/>
</dbReference>
<dbReference type="InterPro" id="IPR050555">
    <property type="entry name" value="Bact_Solute-Bind_Prot2"/>
</dbReference>
<dbReference type="GO" id="GO:0030246">
    <property type="term" value="F:carbohydrate binding"/>
    <property type="evidence" value="ECO:0007669"/>
    <property type="project" value="TreeGrafter"/>
</dbReference>
<dbReference type="Pfam" id="PF13407">
    <property type="entry name" value="Peripla_BP_4"/>
    <property type="match status" value="1"/>
</dbReference>
<dbReference type="PANTHER" id="PTHR30036">
    <property type="entry name" value="D-XYLOSE-BINDING PERIPLASMIC PROTEIN"/>
    <property type="match status" value="1"/>
</dbReference>
<comment type="subcellular location">
    <subcellularLocation>
        <location evidence="1">Cell envelope</location>
    </subcellularLocation>
</comment>
<dbReference type="SUPFAM" id="SSF53822">
    <property type="entry name" value="Periplasmic binding protein-like I"/>
    <property type="match status" value="1"/>
</dbReference>
<dbReference type="EMBL" id="DTIY01000051">
    <property type="protein sequence ID" value="HGY39621.1"/>
    <property type="molecule type" value="Genomic_DNA"/>
</dbReference>
<dbReference type="InterPro" id="IPR025997">
    <property type="entry name" value="SBP_2_dom"/>
</dbReference>
<protein>
    <submittedName>
        <fullName evidence="4">Sugar ABC transporter substrate-binding protein</fullName>
    </submittedName>
</protein>
<comment type="caution">
    <text evidence="4">The sequence shown here is derived from an EMBL/GenBank/DDBJ whole genome shotgun (WGS) entry which is preliminary data.</text>
</comment>
<dbReference type="AlphaFoldDB" id="A0A7V4WKY6"/>
<dbReference type="Gene3D" id="3.40.50.2300">
    <property type="match status" value="2"/>
</dbReference>
<comment type="similarity">
    <text evidence="2">Belongs to the bacterial solute-binding protein 2 family.</text>
</comment>
<name>A0A7V4WKY6_9BACT</name>
<feature type="domain" description="Periplasmic binding protein" evidence="3">
    <location>
        <begin position="38"/>
        <end position="285"/>
    </location>
</feature>
<proteinExistence type="inferred from homology"/>
<evidence type="ECO:0000256" key="1">
    <source>
        <dbReference type="ARBA" id="ARBA00004196"/>
    </source>
</evidence>
<dbReference type="InterPro" id="IPR028082">
    <property type="entry name" value="Peripla_BP_I"/>
</dbReference>
<sequence>MRKVTLFLMVALVLLTVCFSGLALGKTYRFYVISHGGPGDPFWGVVMKGMEDAAAFVNKGNPDGDVIEATYLGPAKYSIEELVNMLNSAIATKPDGMAVTITDPASVEGPLRKAIEQGIPVIAINVPDPRPEGERIPYLFYIGGDEYLSGKKAAERILATGKPKRAIVTIHEIGHIGLELRAKGFIEVMTANGVPAEKLATYLDPTQAIEILKSYFAKNPDTDAIFTLGSIDSSYVLAFLREQGLIGKVKHAAFDVCDEVVAAIKEGATLFTISQQQYLQGYLPIIYLYLYNKYRFLPANDILTGPGFVDASNVQLVEELVKKKFW</sequence>
<evidence type="ECO:0000313" key="4">
    <source>
        <dbReference type="EMBL" id="HGY39621.1"/>
    </source>
</evidence>
<organism evidence="4">
    <name type="scientific">Candidatus Caldatribacterium saccharofermentans</name>
    <dbReference type="NCBI Taxonomy" id="1454753"/>
    <lineage>
        <taxon>Bacteria</taxon>
        <taxon>Pseudomonadati</taxon>
        <taxon>Atribacterota</taxon>
        <taxon>Atribacteria</taxon>
        <taxon>Atribacterales</taxon>
        <taxon>Candidatus Caldatribacteriaceae</taxon>
        <taxon>Candidatus Caldatribacterium</taxon>
    </lineage>
</organism>
<evidence type="ECO:0000259" key="3">
    <source>
        <dbReference type="Pfam" id="PF13407"/>
    </source>
</evidence>
<reference evidence="4" key="1">
    <citation type="journal article" date="2020" name="mSystems">
        <title>Genome- and Community-Level Interaction Insights into Carbon Utilization and Element Cycling Functions of Hydrothermarchaeota in Hydrothermal Sediment.</title>
        <authorList>
            <person name="Zhou Z."/>
            <person name="Liu Y."/>
            <person name="Xu W."/>
            <person name="Pan J."/>
            <person name="Luo Z.H."/>
            <person name="Li M."/>
        </authorList>
    </citation>
    <scope>NUCLEOTIDE SEQUENCE [LARGE SCALE GENOMIC DNA]</scope>
    <source>
        <strain evidence="4">SpSt-82</strain>
    </source>
</reference>
<accession>A0A7V4WKY6</accession>
<dbReference type="CDD" id="cd06312">
    <property type="entry name" value="PBP1_ABC_sugar_binding-like"/>
    <property type="match status" value="1"/>
</dbReference>
<evidence type="ECO:0000256" key="2">
    <source>
        <dbReference type="ARBA" id="ARBA00007639"/>
    </source>
</evidence>